<keyword evidence="6" id="KW-1015">Disulfide bond</keyword>
<accession>A0A8J2LBY5</accession>
<gene>
    <name evidence="11" type="ORF">AFUS01_LOCUS39281</name>
</gene>
<sequence>MVLTWKIPLLLLVTLAFSSTAQQKFSSNVANHRNLKLLPTTKTCGFSGSSDNKWRVTGGTTAGQGTFPWMVSLTLQGSAEGEASGCGGSLINARYVLTAAHCFDGIQGDYSHCELGVGAYNERTDEVSENGDTAGVQKMTIERVIRHPNYNSAGHDDNDIALIRLSKEVNLESPSVRPICLPYDDTAGKHQIEGRRGVVAGWGLTKGGNKHSGSAVLKQLSIPILTQKKCNEAFTFFNYDKPHVDYKSQVCTGGERGRNFCDGDSGGPLMDTLLDRKTGSSRTYQFGVVSYGTQNCEGEMPGVFTRVSYFLPWILDNIKP</sequence>
<evidence type="ECO:0000259" key="10">
    <source>
        <dbReference type="PROSITE" id="PS50240"/>
    </source>
</evidence>
<keyword evidence="5" id="KW-0106">Calcium</keyword>
<dbReference type="EMBL" id="CAJVCH010551436">
    <property type="protein sequence ID" value="CAG7829417.1"/>
    <property type="molecule type" value="Genomic_DNA"/>
</dbReference>
<evidence type="ECO:0000256" key="6">
    <source>
        <dbReference type="ARBA" id="ARBA00023157"/>
    </source>
</evidence>
<dbReference type="InterPro" id="IPR001254">
    <property type="entry name" value="Trypsin_dom"/>
</dbReference>
<protein>
    <recommendedName>
        <fullName evidence="10">Peptidase S1 domain-containing protein</fullName>
    </recommendedName>
</protein>
<dbReference type="CDD" id="cd00190">
    <property type="entry name" value="Tryp_SPc"/>
    <property type="match status" value="1"/>
</dbReference>
<keyword evidence="2" id="KW-0479">Metal-binding</keyword>
<dbReference type="GO" id="GO:0051604">
    <property type="term" value="P:protein maturation"/>
    <property type="evidence" value="ECO:0007669"/>
    <property type="project" value="UniProtKB-ARBA"/>
</dbReference>
<evidence type="ECO:0000256" key="3">
    <source>
        <dbReference type="ARBA" id="ARBA00022729"/>
    </source>
</evidence>
<feature type="signal peptide" evidence="9">
    <location>
        <begin position="1"/>
        <end position="21"/>
    </location>
</feature>
<evidence type="ECO:0000313" key="12">
    <source>
        <dbReference type="Proteomes" id="UP000708208"/>
    </source>
</evidence>
<dbReference type="GO" id="GO:0004252">
    <property type="term" value="F:serine-type endopeptidase activity"/>
    <property type="evidence" value="ECO:0007669"/>
    <property type="project" value="InterPro"/>
</dbReference>
<feature type="domain" description="Peptidase S1" evidence="10">
    <location>
        <begin position="56"/>
        <end position="319"/>
    </location>
</feature>
<dbReference type="GO" id="GO:0046872">
    <property type="term" value="F:metal ion binding"/>
    <property type="evidence" value="ECO:0007669"/>
    <property type="project" value="UniProtKB-KW"/>
</dbReference>
<evidence type="ECO:0000256" key="1">
    <source>
        <dbReference type="ARBA" id="ARBA00022670"/>
    </source>
</evidence>
<dbReference type="AlphaFoldDB" id="A0A8J2LBY5"/>
<dbReference type="GO" id="GO:0006508">
    <property type="term" value="P:proteolysis"/>
    <property type="evidence" value="ECO:0007669"/>
    <property type="project" value="UniProtKB-KW"/>
</dbReference>
<organism evidence="11 12">
    <name type="scientific">Allacma fusca</name>
    <dbReference type="NCBI Taxonomy" id="39272"/>
    <lineage>
        <taxon>Eukaryota</taxon>
        <taxon>Metazoa</taxon>
        <taxon>Ecdysozoa</taxon>
        <taxon>Arthropoda</taxon>
        <taxon>Hexapoda</taxon>
        <taxon>Collembola</taxon>
        <taxon>Symphypleona</taxon>
        <taxon>Sminthuridae</taxon>
        <taxon>Allacma</taxon>
    </lineage>
</organism>
<dbReference type="InterPro" id="IPR051487">
    <property type="entry name" value="Ser/Thr_Proteases_Immune/Dev"/>
</dbReference>
<dbReference type="InterPro" id="IPR018114">
    <property type="entry name" value="TRYPSIN_HIS"/>
</dbReference>
<keyword evidence="1" id="KW-0645">Protease</keyword>
<dbReference type="Proteomes" id="UP000708208">
    <property type="component" value="Unassembled WGS sequence"/>
</dbReference>
<keyword evidence="4" id="KW-0378">Hydrolase</keyword>
<evidence type="ECO:0000256" key="4">
    <source>
        <dbReference type="ARBA" id="ARBA00022801"/>
    </source>
</evidence>
<dbReference type="PROSITE" id="PS50240">
    <property type="entry name" value="TRYPSIN_DOM"/>
    <property type="match status" value="1"/>
</dbReference>
<feature type="chain" id="PRO_5035327343" description="Peptidase S1 domain-containing protein" evidence="9">
    <location>
        <begin position="22"/>
        <end position="320"/>
    </location>
</feature>
<proteinExistence type="inferred from homology"/>
<evidence type="ECO:0000256" key="7">
    <source>
        <dbReference type="ARBA" id="ARBA00023180"/>
    </source>
</evidence>
<dbReference type="OrthoDB" id="547031at2759"/>
<dbReference type="SMART" id="SM00020">
    <property type="entry name" value="Tryp_SPc"/>
    <property type="match status" value="1"/>
</dbReference>
<dbReference type="Pfam" id="PF00089">
    <property type="entry name" value="Trypsin"/>
    <property type="match status" value="1"/>
</dbReference>
<comment type="caution">
    <text evidence="11">The sequence shown here is derived from an EMBL/GenBank/DDBJ whole genome shotgun (WGS) entry which is preliminary data.</text>
</comment>
<reference evidence="11" key="1">
    <citation type="submission" date="2021-06" db="EMBL/GenBank/DDBJ databases">
        <authorList>
            <person name="Hodson N. C."/>
            <person name="Mongue J. A."/>
            <person name="Jaron S. K."/>
        </authorList>
    </citation>
    <scope>NUCLEOTIDE SEQUENCE</scope>
</reference>
<dbReference type="FunFam" id="2.40.10.10:FF:000028">
    <property type="entry name" value="Serine protease easter"/>
    <property type="match status" value="1"/>
</dbReference>
<keyword evidence="12" id="KW-1185">Reference proteome</keyword>
<dbReference type="PANTHER" id="PTHR24256">
    <property type="entry name" value="TRYPTASE-RELATED"/>
    <property type="match status" value="1"/>
</dbReference>
<keyword evidence="3 9" id="KW-0732">Signal</keyword>
<evidence type="ECO:0000256" key="5">
    <source>
        <dbReference type="ARBA" id="ARBA00022837"/>
    </source>
</evidence>
<dbReference type="FunFam" id="2.40.10.10:FF:000078">
    <property type="entry name" value="Serine protease H137"/>
    <property type="match status" value="1"/>
</dbReference>
<name>A0A8J2LBY5_9HEXA</name>
<dbReference type="PROSITE" id="PS00134">
    <property type="entry name" value="TRYPSIN_HIS"/>
    <property type="match status" value="1"/>
</dbReference>
<evidence type="ECO:0000256" key="8">
    <source>
        <dbReference type="ARBA" id="ARBA00024195"/>
    </source>
</evidence>
<keyword evidence="7" id="KW-0325">Glycoprotein</keyword>
<comment type="similarity">
    <text evidence="8">Belongs to the peptidase S1 family. CLIP subfamily.</text>
</comment>
<evidence type="ECO:0000256" key="9">
    <source>
        <dbReference type="SAM" id="SignalP"/>
    </source>
</evidence>
<evidence type="ECO:0000313" key="11">
    <source>
        <dbReference type="EMBL" id="CAG7829417.1"/>
    </source>
</evidence>
<evidence type="ECO:0000256" key="2">
    <source>
        <dbReference type="ARBA" id="ARBA00022723"/>
    </source>
</evidence>